<evidence type="ECO:0000256" key="1">
    <source>
        <dbReference type="ARBA" id="ARBA00023015"/>
    </source>
</evidence>
<dbReference type="GO" id="GO:0043565">
    <property type="term" value="F:sequence-specific DNA binding"/>
    <property type="evidence" value="ECO:0007669"/>
    <property type="project" value="InterPro"/>
</dbReference>
<proteinExistence type="predicted"/>
<dbReference type="GO" id="GO:0006355">
    <property type="term" value="P:regulation of DNA-templated transcription"/>
    <property type="evidence" value="ECO:0007669"/>
    <property type="project" value="InterPro"/>
</dbReference>
<organism evidence="6 7">
    <name type="scientific">Globodera pallida</name>
    <name type="common">Potato cyst nematode worm</name>
    <name type="synonym">Heterodera pallida</name>
    <dbReference type="NCBI Taxonomy" id="36090"/>
    <lineage>
        <taxon>Eukaryota</taxon>
        <taxon>Metazoa</taxon>
        <taxon>Ecdysozoa</taxon>
        <taxon>Nematoda</taxon>
        <taxon>Chromadorea</taxon>
        <taxon>Rhabditida</taxon>
        <taxon>Tylenchina</taxon>
        <taxon>Tylenchomorpha</taxon>
        <taxon>Tylenchoidea</taxon>
        <taxon>Heteroderidae</taxon>
        <taxon>Heteroderinae</taxon>
        <taxon>Globodera</taxon>
    </lineage>
</organism>
<evidence type="ECO:0000313" key="7">
    <source>
        <dbReference type="WBParaSite" id="GPLIN_000554300"/>
    </source>
</evidence>
<keyword evidence="6" id="KW-1185">Reference proteome</keyword>
<dbReference type="WBParaSite" id="GPLIN_000554300">
    <property type="protein sequence ID" value="GPLIN_000554300"/>
    <property type="gene ID" value="GPLIN_000554300"/>
</dbReference>
<accession>A0A183BY53</accession>
<dbReference type="Gene3D" id="3.30.50.10">
    <property type="entry name" value="Erythroid Transcription Factor GATA-1, subunit A"/>
    <property type="match status" value="1"/>
</dbReference>
<evidence type="ECO:0000256" key="4">
    <source>
        <dbReference type="PROSITE-ProRule" id="PRU00094"/>
    </source>
</evidence>
<dbReference type="SUPFAM" id="SSF57716">
    <property type="entry name" value="Glucocorticoid receptor-like (DNA-binding domain)"/>
    <property type="match status" value="1"/>
</dbReference>
<feature type="domain" description="GATA-type" evidence="5">
    <location>
        <begin position="102"/>
        <end position="130"/>
    </location>
</feature>
<keyword evidence="4" id="KW-0863">Zinc-finger</keyword>
<evidence type="ECO:0000259" key="5">
    <source>
        <dbReference type="PROSITE" id="PS50114"/>
    </source>
</evidence>
<reference evidence="6" key="2">
    <citation type="submission" date="2014-05" db="EMBL/GenBank/DDBJ databases">
        <title>The genome and life-stage specific transcriptomes of Globodera pallida elucidate key aspects of plant parasitism by a cyst nematode.</title>
        <authorList>
            <person name="Cotton J.A."/>
            <person name="Lilley C.J."/>
            <person name="Jones L.M."/>
            <person name="Kikuchi T."/>
            <person name="Reid A.J."/>
            <person name="Thorpe P."/>
            <person name="Tsai I.J."/>
            <person name="Beasley H."/>
            <person name="Blok V."/>
            <person name="Cock P.J.A."/>
            <person name="Van den Akker S.E."/>
            <person name="Holroyd N."/>
            <person name="Hunt M."/>
            <person name="Mantelin S."/>
            <person name="Naghra H."/>
            <person name="Pain A."/>
            <person name="Palomares-Rius J.E."/>
            <person name="Zarowiecki M."/>
            <person name="Berriman M."/>
            <person name="Jones J.T."/>
            <person name="Urwin P.E."/>
        </authorList>
    </citation>
    <scope>NUCLEOTIDE SEQUENCE [LARGE SCALE GENOMIC DNA]</scope>
    <source>
        <strain evidence="6">Lindley</strain>
    </source>
</reference>
<evidence type="ECO:0000313" key="6">
    <source>
        <dbReference type="Proteomes" id="UP000050741"/>
    </source>
</evidence>
<sequence>MMVVYRDLFAAPSSGGGVGEGGFNRPALFNSINKADEQITTGPSNKNVTDNNIVVASSDTDDGFELLQLAAQPSPNLLDVPELSSSELCGQEAIEPVVKLGSPRQRVCANCHCTSTILWRQNQHGEPVCK</sequence>
<dbReference type="PROSITE" id="PS50114">
    <property type="entry name" value="GATA_ZN_FINGER_2"/>
    <property type="match status" value="1"/>
</dbReference>
<keyword evidence="2" id="KW-0804">Transcription</keyword>
<dbReference type="GO" id="GO:0008270">
    <property type="term" value="F:zinc ion binding"/>
    <property type="evidence" value="ECO:0007669"/>
    <property type="project" value="UniProtKB-KW"/>
</dbReference>
<dbReference type="InterPro" id="IPR000679">
    <property type="entry name" value="Znf_GATA"/>
</dbReference>
<evidence type="ECO:0000256" key="3">
    <source>
        <dbReference type="ARBA" id="ARBA00023242"/>
    </source>
</evidence>
<dbReference type="Proteomes" id="UP000050741">
    <property type="component" value="Unassembled WGS sequence"/>
</dbReference>
<reference evidence="6" key="1">
    <citation type="submission" date="2013-12" db="EMBL/GenBank/DDBJ databases">
        <authorList>
            <person name="Aslett M."/>
        </authorList>
    </citation>
    <scope>NUCLEOTIDE SEQUENCE [LARGE SCALE GENOMIC DNA]</scope>
    <source>
        <strain evidence="6">Lindley</strain>
    </source>
</reference>
<dbReference type="InterPro" id="IPR013088">
    <property type="entry name" value="Znf_NHR/GATA"/>
</dbReference>
<keyword evidence="1" id="KW-0805">Transcription regulation</keyword>
<protein>
    <submittedName>
        <fullName evidence="7">GATA-type domain-containing protein</fullName>
    </submittedName>
</protein>
<dbReference type="AlphaFoldDB" id="A0A183BY53"/>
<keyword evidence="3" id="KW-0539">Nucleus</keyword>
<reference evidence="7" key="3">
    <citation type="submission" date="2016-06" db="UniProtKB">
        <authorList>
            <consortium name="WormBaseParasite"/>
        </authorList>
    </citation>
    <scope>IDENTIFICATION</scope>
</reference>
<evidence type="ECO:0000256" key="2">
    <source>
        <dbReference type="ARBA" id="ARBA00023163"/>
    </source>
</evidence>
<keyword evidence="4" id="KW-0862">Zinc</keyword>
<keyword evidence="4" id="KW-0479">Metal-binding</keyword>
<name>A0A183BY53_GLOPA</name>